<dbReference type="SMART" id="SM00028">
    <property type="entry name" value="TPR"/>
    <property type="match status" value="5"/>
</dbReference>
<dbReference type="PANTHER" id="PTHR44943:SF8">
    <property type="entry name" value="TPR REPEAT-CONTAINING PROTEIN MJ0263"/>
    <property type="match status" value="1"/>
</dbReference>
<evidence type="ECO:0000256" key="2">
    <source>
        <dbReference type="ARBA" id="ARBA00022803"/>
    </source>
</evidence>
<dbReference type="EMBL" id="BAZW01000011">
    <property type="protein sequence ID" value="GAO29651.1"/>
    <property type="molecule type" value="Genomic_DNA"/>
</dbReference>
<accession>A0A0E9LWZ5</accession>
<dbReference type="AlphaFoldDB" id="A0A0E9LWZ5"/>
<dbReference type="PROSITE" id="PS50005">
    <property type="entry name" value="TPR"/>
    <property type="match status" value="1"/>
</dbReference>
<feature type="transmembrane region" description="Helical" evidence="4">
    <location>
        <begin position="241"/>
        <end position="260"/>
    </location>
</feature>
<dbReference type="Gene3D" id="1.25.40.10">
    <property type="entry name" value="Tetratricopeptide repeat domain"/>
    <property type="match status" value="2"/>
</dbReference>
<keyword evidence="6" id="KW-1185">Reference proteome</keyword>
<feature type="transmembrane region" description="Helical" evidence="4">
    <location>
        <begin position="272"/>
        <end position="295"/>
    </location>
</feature>
<feature type="transmembrane region" description="Helical" evidence="4">
    <location>
        <begin position="339"/>
        <end position="358"/>
    </location>
</feature>
<keyword evidence="4" id="KW-0812">Transmembrane</keyword>
<dbReference type="STRING" id="1236989.JCM15548_11863"/>
<dbReference type="Pfam" id="PF07719">
    <property type="entry name" value="TPR_2"/>
    <property type="match status" value="1"/>
</dbReference>
<dbReference type="SUPFAM" id="SSF48452">
    <property type="entry name" value="TPR-like"/>
    <property type="match status" value="1"/>
</dbReference>
<keyword evidence="4" id="KW-1133">Transmembrane helix</keyword>
<dbReference type="InterPro" id="IPR019734">
    <property type="entry name" value="TPR_rpt"/>
</dbReference>
<evidence type="ECO:0000256" key="1">
    <source>
        <dbReference type="ARBA" id="ARBA00022737"/>
    </source>
</evidence>
<organism evidence="5 6">
    <name type="scientific">Geofilum rubicundum JCM 15548</name>
    <dbReference type="NCBI Taxonomy" id="1236989"/>
    <lineage>
        <taxon>Bacteria</taxon>
        <taxon>Pseudomonadati</taxon>
        <taxon>Bacteroidota</taxon>
        <taxon>Bacteroidia</taxon>
        <taxon>Marinilabiliales</taxon>
        <taxon>Marinilabiliaceae</taxon>
        <taxon>Geofilum</taxon>
    </lineage>
</organism>
<evidence type="ECO:0000256" key="4">
    <source>
        <dbReference type="SAM" id="Phobius"/>
    </source>
</evidence>
<evidence type="ECO:0000256" key="3">
    <source>
        <dbReference type="PROSITE-ProRule" id="PRU00339"/>
    </source>
</evidence>
<dbReference type="PANTHER" id="PTHR44943">
    <property type="entry name" value="CELLULOSE SYNTHASE OPERON PROTEIN C"/>
    <property type="match status" value="1"/>
</dbReference>
<protein>
    <submittedName>
        <fullName evidence="5">TPR repeat protein</fullName>
    </submittedName>
</protein>
<dbReference type="InterPro" id="IPR051685">
    <property type="entry name" value="Ycf3/AcsC/BcsC/TPR_MFPF"/>
</dbReference>
<dbReference type="InterPro" id="IPR011990">
    <property type="entry name" value="TPR-like_helical_dom_sf"/>
</dbReference>
<dbReference type="RefSeq" id="WP_062124087.1">
    <property type="nucleotide sequence ID" value="NZ_BAZW01000011.1"/>
</dbReference>
<name>A0A0E9LWZ5_9BACT</name>
<comment type="caution">
    <text evidence="5">The sequence shown here is derived from an EMBL/GenBank/DDBJ whole genome shotgun (WGS) entry which is preliminary data.</text>
</comment>
<dbReference type="InterPro" id="IPR013105">
    <property type="entry name" value="TPR_2"/>
</dbReference>
<evidence type="ECO:0000313" key="6">
    <source>
        <dbReference type="Proteomes" id="UP000032900"/>
    </source>
</evidence>
<dbReference type="OrthoDB" id="9803982at2"/>
<evidence type="ECO:0000313" key="5">
    <source>
        <dbReference type="EMBL" id="GAO29651.1"/>
    </source>
</evidence>
<keyword evidence="2 3" id="KW-0802">TPR repeat</keyword>
<gene>
    <name evidence="5" type="ORF">JCM15548_11863</name>
</gene>
<keyword evidence="1" id="KW-0677">Repeat</keyword>
<dbReference type="Proteomes" id="UP000032900">
    <property type="component" value="Unassembled WGS sequence"/>
</dbReference>
<sequence>MAEDNRLVKVEIFIQQNRFLEAEKVLSDLLSENPNDTQYLSLLAEVNLQQGKLDNAHVIINSAIGLSPDAPHLFYIKSRIAIQQGTLGEAEKFIHQAIDLDPYDADYFALLASIQLGRKRFNEALETANRALEIEAEHLLALNTRSTALNKLKRSEESFDTIEGALREDPNNAYTHANYGWGLLEKGDHKKSLEHFKEALKKDPTFEYAQAGMLEALKAANPVYRLFLKYAFWMSNLTSRYQWGVIIGFYIVIRVLNAVARNNEGLQPYLTPVIIGLALIAFSTWVIAPISNLFLRFNKYGQLLLDKKEKLSSNYVAASFGLFVAGLLAYFSLSDARFLPIAIFGFAMMVPFSAMFSPSKYKNALLIYAVVMAVVGLMAIGLTFATGDIFNTMTLVFVVGFVGFQWVANFLLIKEDNQ</sequence>
<feature type="repeat" description="TPR" evidence="3">
    <location>
        <begin position="173"/>
        <end position="206"/>
    </location>
</feature>
<proteinExistence type="predicted"/>
<feature type="transmembrane region" description="Helical" evidence="4">
    <location>
        <begin position="315"/>
        <end position="333"/>
    </location>
</feature>
<feature type="transmembrane region" description="Helical" evidence="4">
    <location>
        <begin position="365"/>
        <end position="386"/>
    </location>
</feature>
<reference evidence="5 6" key="1">
    <citation type="journal article" date="2015" name="Microbes Environ.">
        <title>Distribution and evolution of nitrogen fixation genes in the phylum bacteroidetes.</title>
        <authorList>
            <person name="Inoue J."/>
            <person name="Oshima K."/>
            <person name="Suda W."/>
            <person name="Sakamoto M."/>
            <person name="Iino T."/>
            <person name="Noda S."/>
            <person name="Hongoh Y."/>
            <person name="Hattori M."/>
            <person name="Ohkuma M."/>
        </authorList>
    </citation>
    <scope>NUCLEOTIDE SEQUENCE [LARGE SCALE GENOMIC DNA]</scope>
    <source>
        <strain evidence="5">JCM 15548</strain>
    </source>
</reference>
<dbReference type="Pfam" id="PF14559">
    <property type="entry name" value="TPR_19"/>
    <property type="match status" value="1"/>
</dbReference>
<keyword evidence="4" id="KW-0472">Membrane</keyword>
<feature type="transmembrane region" description="Helical" evidence="4">
    <location>
        <begin position="392"/>
        <end position="413"/>
    </location>
</feature>